<name>A0AA38HCE2_9TREE</name>
<comment type="caution">
    <text evidence="3">The sequence shown here is derived from an EMBL/GenBank/DDBJ whole genome shotgun (WGS) entry which is preliminary data.</text>
</comment>
<evidence type="ECO:0000313" key="4">
    <source>
        <dbReference type="Proteomes" id="UP001164286"/>
    </source>
</evidence>
<dbReference type="Pfam" id="PF20415">
    <property type="entry name" value="DUF6699"/>
    <property type="match status" value="1"/>
</dbReference>
<dbReference type="InterPro" id="IPR036361">
    <property type="entry name" value="SAP_dom_sf"/>
</dbReference>
<feature type="region of interest" description="Disordered" evidence="1">
    <location>
        <begin position="641"/>
        <end position="676"/>
    </location>
</feature>
<dbReference type="RefSeq" id="XP_052947430.1">
    <property type="nucleotide sequence ID" value="XM_053092501.1"/>
</dbReference>
<feature type="compositionally biased region" description="Low complexity" evidence="1">
    <location>
        <begin position="403"/>
        <end position="413"/>
    </location>
</feature>
<dbReference type="SUPFAM" id="SSF68906">
    <property type="entry name" value="SAP domain"/>
    <property type="match status" value="1"/>
</dbReference>
<dbReference type="InterPro" id="IPR034257">
    <property type="entry name" value="Acinus_RRM"/>
</dbReference>
<dbReference type="PANTHER" id="PTHR47031">
    <property type="entry name" value="SAP DNA-BINDING DOMAIN-CONTAINING PROTEIN"/>
    <property type="match status" value="1"/>
</dbReference>
<sequence length="964" mass="104059">MSDSQTLDVPSLKVVELREELAKRGLDTKGLKKDLADRLKAALDLDISGGSTTAPPNDEMKEMAQPLGKKSAVFTEEEGKDGKDEQTVGDSKVGAEESAAADAAKDEGEAKEGAKEPEVTVGHGMVKGADERAEEIDTQAGKAVSDSDIELEPACLDSELAAVIAKEEAKAGLPPTPPKVRSISPMSVSRAASAELENKRAPAENSASAPSQKRARTATPPTSPRQKQKRRTDYLPLPSSLSHLVHPPTCTLYITNLRRPLVHSSLHEHLFTSSTPPGPSSRLPPPRAPFAGESAPALWLSGVKDHAYATYPSEQDALEAAERIEGGKWPEDTGADLHVEFVQDDLVKGLVEEEEQAWFNGRQKLALKVEKDSQAESGYRFELTGGSGARGGMPMGRPGPGGPANMAPARGRPVAVPLSGTGPNAVRPGAPVAGNGVGPERQPPVNAPTGPSRLNAGGGYGNDRPGPGGRGGPEGLMSIRGRGGPGYGAPPHLARPPVDNGYGNRAARVGWGERDGNGPIRRTRERPILTWREGPGAKAARAGRVISLHIIKPKDHIALSQVRQSSRAAYKGESTWKQLCLSIGLGRAVLDKTPWREVFVKAVLHRKGSSTTLGDVLPSAEAVMEHRQYFRRQVGYHKCNCDNNNVEAVPEDDDEDEDEEEYSDEEDYSEEEDDITREEWDEYNNTPAAVTFPLAPSLELAEFFKRQYMDMMGPRPPSPVQHTAAGPSTVIAQQRAPKPVSKPEPPKPLPIGRLLPLSLRNRDRVPHHPVLHPLLTKLHSIPFVNFLSRYFAISTGQALGGLGRKASLWPTLVDWDEPAVSSLGNIKDPSHADIRDHPVLLYAFATSPPVAHMRLKIDILSTFVVNPDGVTVGDVLEGIRDYVLAPFSPVDRQTIDMPPHYRRTYLQSDRPRLDYVVRDCSLLEASEPNSAGVAFGIADLFLAGQLNMAKGVVTCNFTSDKSPY</sequence>
<dbReference type="CDD" id="cd12432">
    <property type="entry name" value="RRM_ACINU"/>
    <property type="match status" value="1"/>
</dbReference>
<feature type="region of interest" description="Disordered" evidence="1">
    <location>
        <begin position="47"/>
        <end position="149"/>
    </location>
</feature>
<keyword evidence="4" id="KW-1185">Reference proteome</keyword>
<dbReference type="Pfam" id="PF02037">
    <property type="entry name" value="SAP"/>
    <property type="match status" value="1"/>
</dbReference>
<feature type="compositionally biased region" description="Low complexity" evidence="1">
    <location>
        <begin position="425"/>
        <end position="434"/>
    </location>
</feature>
<dbReference type="Proteomes" id="UP001164286">
    <property type="component" value="Unassembled WGS sequence"/>
</dbReference>
<evidence type="ECO:0000313" key="3">
    <source>
        <dbReference type="EMBL" id="KAI9637653.1"/>
    </source>
</evidence>
<proteinExistence type="predicted"/>
<dbReference type="InterPro" id="IPR003034">
    <property type="entry name" value="SAP_dom"/>
</dbReference>
<feature type="region of interest" description="Disordered" evidence="1">
    <location>
        <begin position="168"/>
        <end position="240"/>
    </location>
</feature>
<feature type="domain" description="SAP" evidence="2">
    <location>
        <begin position="9"/>
        <end position="43"/>
    </location>
</feature>
<dbReference type="PROSITE" id="PS50800">
    <property type="entry name" value="SAP"/>
    <property type="match status" value="1"/>
</dbReference>
<dbReference type="AlphaFoldDB" id="A0AA38HCE2"/>
<dbReference type="InterPro" id="IPR046522">
    <property type="entry name" value="DUF6699"/>
</dbReference>
<feature type="compositionally biased region" description="Gly residues" evidence="1">
    <location>
        <begin position="456"/>
        <end position="474"/>
    </location>
</feature>
<dbReference type="PANTHER" id="PTHR47031:SF3">
    <property type="entry name" value="SAP DOMAIN-CONTAINING PROTEIN"/>
    <property type="match status" value="1"/>
</dbReference>
<feature type="compositionally biased region" description="Basic and acidic residues" evidence="1">
    <location>
        <begin position="103"/>
        <end position="118"/>
    </location>
</feature>
<dbReference type="Gene3D" id="1.10.720.30">
    <property type="entry name" value="SAP domain"/>
    <property type="match status" value="1"/>
</dbReference>
<dbReference type="GeneID" id="77731706"/>
<organism evidence="3 4">
    <name type="scientific">Dioszegia hungarica</name>
    <dbReference type="NCBI Taxonomy" id="4972"/>
    <lineage>
        <taxon>Eukaryota</taxon>
        <taxon>Fungi</taxon>
        <taxon>Dikarya</taxon>
        <taxon>Basidiomycota</taxon>
        <taxon>Agaricomycotina</taxon>
        <taxon>Tremellomycetes</taxon>
        <taxon>Tremellales</taxon>
        <taxon>Bulleribasidiaceae</taxon>
        <taxon>Dioszegia</taxon>
    </lineage>
</organism>
<evidence type="ECO:0000256" key="1">
    <source>
        <dbReference type="SAM" id="MobiDB-lite"/>
    </source>
</evidence>
<reference evidence="3" key="1">
    <citation type="journal article" date="2022" name="G3 (Bethesda)">
        <title>High quality genome of the basidiomycete yeast Dioszegia hungarica PDD-24b-2 isolated from cloud water.</title>
        <authorList>
            <person name="Jarrige D."/>
            <person name="Haridas S."/>
            <person name="Bleykasten-Grosshans C."/>
            <person name="Joly M."/>
            <person name="Nadalig T."/>
            <person name="Sancelme M."/>
            <person name="Vuilleumier S."/>
            <person name="Grigoriev I.V."/>
            <person name="Amato P."/>
            <person name="Bringel F."/>
        </authorList>
    </citation>
    <scope>NUCLEOTIDE SEQUENCE</scope>
    <source>
        <strain evidence="3">PDD-24b-2</strain>
    </source>
</reference>
<accession>A0AA38HCE2</accession>
<protein>
    <recommendedName>
        <fullName evidence="2">SAP domain-containing protein</fullName>
    </recommendedName>
</protein>
<gene>
    <name evidence="3" type="ORF">MKK02DRAFT_43579</name>
</gene>
<feature type="compositionally biased region" description="Gly residues" evidence="1">
    <location>
        <begin position="385"/>
        <end position="394"/>
    </location>
</feature>
<evidence type="ECO:0000259" key="2">
    <source>
        <dbReference type="PROSITE" id="PS50800"/>
    </source>
</evidence>
<feature type="region of interest" description="Disordered" evidence="1">
    <location>
        <begin position="383"/>
        <end position="501"/>
    </location>
</feature>
<dbReference type="EMBL" id="JAKWFO010000004">
    <property type="protein sequence ID" value="KAI9637653.1"/>
    <property type="molecule type" value="Genomic_DNA"/>
</dbReference>
<feature type="compositionally biased region" description="Acidic residues" evidence="1">
    <location>
        <begin position="649"/>
        <end position="676"/>
    </location>
</feature>
<dbReference type="SMART" id="SM00513">
    <property type="entry name" value="SAP"/>
    <property type="match status" value="1"/>
</dbReference>